<dbReference type="InterPro" id="IPR023048">
    <property type="entry name" value="NADH:quinone_OxRdtase_FMN_depd"/>
</dbReference>
<evidence type="ECO:0000256" key="4">
    <source>
        <dbReference type="ARBA" id="ARBA00023027"/>
    </source>
</evidence>
<feature type="binding site" evidence="6">
    <location>
        <begin position="83"/>
        <end position="86"/>
    </location>
    <ligand>
        <name>FMN</name>
        <dbReference type="ChEBI" id="CHEBI:58210"/>
    </ligand>
</feature>
<feature type="binding site" evidence="6">
    <location>
        <position position="9"/>
    </location>
    <ligand>
        <name>FMN</name>
        <dbReference type="ChEBI" id="CHEBI:58210"/>
    </ligand>
</feature>
<dbReference type="EMBL" id="JAAQTL010000001">
    <property type="protein sequence ID" value="NID14811.1"/>
    <property type="molecule type" value="Genomic_DNA"/>
</dbReference>
<dbReference type="EC" id="1.7.1.17" evidence="6"/>
<comment type="subunit">
    <text evidence="6">Homodimer.</text>
</comment>
<comment type="cofactor">
    <cofactor evidence="6">
        <name>FMN</name>
        <dbReference type="ChEBI" id="CHEBI:58210"/>
    </cofactor>
    <text evidence="6">Binds 1 FMN per subunit.</text>
</comment>
<evidence type="ECO:0000256" key="1">
    <source>
        <dbReference type="ARBA" id="ARBA00022630"/>
    </source>
</evidence>
<comment type="caution">
    <text evidence="8">The sequence shown here is derived from an EMBL/GenBank/DDBJ whole genome shotgun (WGS) entry which is preliminary data.</text>
</comment>
<keyword evidence="2 6" id="KW-0288">FMN</keyword>
<dbReference type="EC" id="1.6.5.-" evidence="6"/>
<dbReference type="InterPro" id="IPR029039">
    <property type="entry name" value="Flavoprotein-like_sf"/>
</dbReference>
<accession>A0A7X5QSV8</accession>
<feature type="binding site" evidence="6">
    <location>
        <begin position="127"/>
        <end position="130"/>
    </location>
    <ligand>
        <name>FMN</name>
        <dbReference type="ChEBI" id="CHEBI:58210"/>
    </ligand>
</feature>
<name>A0A7X5QSV8_9GAMM</name>
<dbReference type="GO" id="GO:0010181">
    <property type="term" value="F:FMN binding"/>
    <property type="evidence" value="ECO:0007669"/>
    <property type="project" value="UniProtKB-UniRule"/>
</dbReference>
<evidence type="ECO:0000256" key="2">
    <source>
        <dbReference type="ARBA" id="ARBA00022643"/>
    </source>
</evidence>
<keyword evidence="3 6" id="KW-0560">Oxidoreductase</keyword>
<organism evidence="8 9">
    <name type="scientific">Luteibacter yeojuensis</name>
    <dbReference type="NCBI Taxonomy" id="345309"/>
    <lineage>
        <taxon>Bacteria</taxon>
        <taxon>Pseudomonadati</taxon>
        <taxon>Pseudomonadota</taxon>
        <taxon>Gammaproteobacteria</taxon>
        <taxon>Lysobacterales</taxon>
        <taxon>Rhodanobacteraceae</taxon>
        <taxon>Luteibacter</taxon>
    </lineage>
</organism>
<keyword evidence="1 6" id="KW-0285">Flavoprotein</keyword>
<dbReference type="Pfam" id="PF02525">
    <property type="entry name" value="Flavodoxin_2"/>
    <property type="match status" value="1"/>
</dbReference>
<dbReference type="Proteomes" id="UP000518878">
    <property type="component" value="Unassembled WGS sequence"/>
</dbReference>
<evidence type="ECO:0000256" key="6">
    <source>
        <dbReference type="HAMAP-Rule" id="MF_01216"/>
    </source>
</evidence>
<dbReference type="GO" id="GO:0016655">
    <property type="term" value="F:oxidoreductase activity, acting on NAD(P)H, quinone or similar compound as acceptor"/>
    <property type="evidence" value="ECO:0007669"/>
    <property type="project" value="InterPro"/>
</dbReference>
<evidence type="ECO:0000313" key="9">
    <source>
        <dbReference type="Proteomes" id="UP000518878"/>
    </source>
</evidence>
<comment type="function">
    <text evidence="6">Also exhibits azoreductase activity. Catalyzes the reductive cleavage of the azo bond in aromatic azo compounds to the corresponding amines.</text>
</comment>
<dbReference type="PANTHER" id="PTHR43741">
    <property type="entry name" value="FMN-DEPENDENT NADH-AZOREDUCTASE 1"/>
    <property type="match status" value="1"/>
</dbReference>
<dbReference type="InterPro" id="IPR050104">
    <property type="entry name" value="FMN-dep_NADH:Q_OxRdtase_AzoR1"/>
</dbReference>
<evidence type="ECO:0000259" key="7">
    <source>
        <dbReference type="Pfam" id="PF02525"/>
    </source>
</evidence>
<reference evidence="8 9" key="1">
    <citation type="journal article" date="2006" name="Int. J. Syst. Evol. Microbiol.">
        <title>Dyella yeojuensis sp. nov., isolated from greenhouse soil in Korea.</title>
        <authorList>
            <person name="Kim B.Y."/>
            <person name="Weon H.Y."/>
            <person name="Lee K.H."/>
            <person name="Seok S.J."/>
            <person name="Kwon S.W."/>
            <person name="Go S.J."/>
            <person name="Stackebrandt E."/>
        </authorList>
    </citation>
    <scope>NUCLEOTIDE SEQUENCE [LARGE SCALE GENOMIC DNA]</scope>
    <source>
        <strain evidence="8 9">DSM 17673</strain>
    </source>
</reference>
<evidence type="ECO:0000313" key="8">
    <source>
        <dbReference type="EMBL" id="NID14811.1"/>
    </source>
</evidence>
<dbReference type="RefSeq" id="WP_166698562.1">
    <property type="nucleotide sequence ID" value="NZ_JAAQTL010000001.1"/>
</dbReference>
<protein>
    <recommendedName>
        <fullName evidence="6">FMN dependent NADH:quinone oxidoreductase</fullName>
        <ecNumber evidence="6">1.6.5.-</ecNumber>
    </recommendedName>
    <alternativeName>
        <fullName evidence="6">Azo-dye reductase</fullName>
    </alternativeName>
    <alternativeName>
        <fullName evidence="6">FMN-dependent NADH-azo compound oxidoreductase</fullName>
    </alternativeName>
    <alternativeName>
        <fullName evidence="6">FMN-dependent NADH-azoreductase</fullName>
        <ecNumber evidence="6">1.7.1.17</ecNumber>
    </alternativeName>
</protein>
<dbReference type="PANTHER" id="PTHR43741:SF4">
    <property type="entry name" value="FMN-DEPENDENT NADH:QUINONE OXIDOREDUCTASE"/>
    <property type="match status" value="1"/>
</dbReference>
<sequence length="194" mass="20299">MKLLHVDASALGAHSVSRGLTTAVVAEFVRNHPGLEVTYRDLHAAPLAPWALPAGDEDPNAIEGTKVLEEFLAADVVVVGAPMYNFGISSTLKAWIDRIAVAGKTFRYTSAGPEGLAGGKRVIVASSRGGIYSAGSPAAAMDFQEPYLRAMFNFFGITDIEFVRAEGVAMGDDHKQNAIGGAIAGIGSLLRKAA</sequence>
<evidence type="ECO:0000256" key="3">
    <source>
        <dbReference type="ARBA" id="ARBA00023002"/>
    </source>
</evidence>
<dbReference type="InterPro" id="IPR003680">
    <property type="entry name" value="Flavodoxin_fold"/>
</dbReference>
<keyword evidence="4 6" id="KW-0520">NAD</keyword>
<dbReference type="HAMAP" id="MF_01216">
    <property type="entry name" value="Azoreductase_type1"/>
    <property type="match status" value="1"/>
</dbReference>
<dbReference type="SUPFAM" id="SSF52218">
    <property type="entry name" value="Flavoproteins"/>
    <property type="match status" value="1"/>
</dbReference>
<feature type="binding site" evidence="6">
    <location>
        <begin position="15"/>
        <end position="17"/>
    </location>
    <ligand>
        <name>FMN</name>
        <dbReference type="ChEBI" id="CHEBI:58210"/>
    </ligand>
</feature>
<evidence type="ECO:0000256" key="5">
    <source>
        <dbReference type="ARBA" id="ARBA00048542"/>
    </source>
</evidence>
<comment type="catalytic activity">
    <reaction evidence="6">
        <text>2 a quinone + NADH + H(+) = 2 a 1,4-benzosemiquinone + NAD(+)</text>
        <dbReference type="Rhea" id="RHEA:65952"/>
        <dbReference type="ChEBI" id="CHEBI:15378"/>
        <dbReference type="ChEBI" id="CHEBI:57540"/>
        <dbReference type="ChEBI" id="CHEBI:57945"/>
        <dbReference type="ChEBI" id="CHEBI:132124"/>
        <dbReference type="ChEBI" id="CHEBI:134225"/>
    </reaction>
</comment>
<gene>
    <name evidence="6" type="primary">azoR</name>
    <name evidence="8" type="ORF">HBF32_04935</name>
</gene>
<dbReference type="AlphaFoldDB" id="A0A7X5QSV8"/>
<dbReference type="GO" id="GO:0016652">
    <property type="term" value="F:oxidoreductase activity, acting on NAD(P)H as acceptor"/>
    <property type="evidence" value="ECO:0007669"/>
    <property type="project" value="UniProtKB-UniRule"/>
</dbReference>
<feature type="domain" description="Flavodoxin-like fold" evidence="7">
    <location>
        <begin position="1"/>
        <end position="182"/>
    </location>
</feature>
<dbReference type="GO" id="GO:0009055">
    <property type="term" value="F:electron transfer activity"/>
    <property type="evidence" value="ECO:0007669"/>
    <property type="project" value="UniProtKB-UniRule"/>
</dbReference>
<comment type="function">
    <text evidence="6">Quinone reductase that provides resistance to thiol-specific stress caused by electrophilic quinones.</text>
</comment>
<comment type="similarity">
    <text evidence="6">Belongs to the azoreductase type 1 family.</text>
</comment>
<keyword evidence="9" id="KW-1185">Reference proteome</keyword>
<comment type="catalytic activity">
    <reaction evidence="5">
        <text>N,N-dimethyl-1,4-phenylenediamine + anthranilate + 2 NAD(+) = 2-(4-dimethylaminophenyl)diazenylbenzoate + 2 NADH + 2 H(+)</text>
        <dbReference type="Rhea" id="RHEA:55872"/>
        <dbReference type="ChEBI" id="CHEBI:15378"/>
        <dbReference type="ChEBI" id="CHEBI:15783"/>
        <dbReference type="ChEBI" id="CHEBI:16567"/>
        <dbReference type="ChEBI" id="CHEBI:57540"/>
        <dbReference type="ChEBI" id="CHEBI:57945"/>
        <dbReference type="ChEBI" id="CHEBI:71579"/>
        <dbReference type="EC" id="1.7.1.17"/>
    </reaction>
    <physiologicalReaction direction="right-to-left" evidence="5">
        <dbReference type="Rhea" id="RHEA:55874"/>
    </physiologicalReaction>
</comment>
<proteinExistence type="inferred from homology"/>
<dbReference type="Gene3D" id="3.40.50.360">
    <property type="match status" value="1"/>
</dbReference>